<evidence type="ECO:0000256" key="10">
    <source>
        <dbReference type="ARBA" id="ARBA00022553"/>
    </source>
</evidence>
<name>A0AB38A6Z2_9ACTN</name>
<accession>A0AB38A6Z2</accession>
<dbReference type="Proteomes" id="UP000183687">
    <property type="component" value="Unassembled WGS sequence"/>
</dbReference>
<evidence type="ECO:0000256" key="17">
    <source>
        <dbReference type="ARBA" id="ARBA00030229"/>
    </source>
</evidence>
<evidence type="ECO:0000256" key="6">
    <source>
        <dbReference type="ARBA" id="ARBA00021685"/>
    </source>
</evidence>
<evidence type="ECO:0000256" key="3">
    <source>
        <dbReference type="ARBA" id="ARBA00004496"/>
    </source>
</evidence>
<dbReference type="Gene3D" id="3.40.35.10">
    <property type="entry name" value="Phosphotransferase system, sorbose subfamily IIB component"/>
    <property type="match status" value="1"/>
</dbReference>
<evidence type="ECO:0000256" key="13">
    <source>
        <dbReference type="ARBA" id="ARBA00022683"/>
    </source>
</evidence>
<feature type="domain" description="PTS EIIB type-4" evidence="20">
    <location>
        <begin position="161"/>
        <end position="326"/>
    </location>
</feature>
<keyword evidence="14" id="KW-0418">Kinase</keyword>
<dbReference type="Gene3D" id="3.40.50.510">
    <property type="entry name" value="Phosphotransferase system, mannose-type IIA component"/>
    <property type="match status" value="1"/>
</dbReference>
<dbReference type="EMBL" id="FNSH01000001">
    <property type="protein sequence ID" value="SEB76452.1"/>
    <property type="molecule type" value="Genomic_DNA"/>
</dbReference>
<dbReference type="RefSeq" id="WP_002562822.1">
    <property type="nucleotide sequence ID" value="NZ_CALJSN010000007.1"/>
</dbReference>
<evidence type="ECO:0000256" key="1">
    <source>
        <dbReference type="ARBA" id="ARBA00000514"/>
    </source>
</evidence>
<dbReference type="Pfam" id="PF03610">
    <property type="entry name" value="EIIA-man"/>
    <property type="match status" value="1"/>
</dbReference>
<evidence type="ECO:0000256" key="15">
    <source>
        <dbReference type="ARBA" id="ARBA00023136"/>
    </source>
</evidence>
<comment type="function">
    <text evidence="16">The phosphoenolpyruvate-dependent sugar phosphotransferase system (sugar PTS), a major carbohydrate active transport system, catalyzes the phosphorylation of incoming sugar substrates concomitantly with their translocation across the cell membrane. The enzyme II ManXYZ PTS system is involved in mannose transport.</text>
</comment>
<sequence>MVGIVLASHGGLAEGAYASAKMIFGEQEDVALVSLTPDMGPEDFKERLQTAVSSLSNQDNILFLVDLKGGTPYNQTRTLLDEKKQEDWVLVSGLSLPMLLSAFDSRDAARAREIAAIVANGATSGVSIIPEELNVVVCAVPEKTQDTGSTALKPGTVIGDGKIKTALVRIDSRLLHGQVATAWTKQVTPTRIIVVSDGVAKDTMRKTLITEAAPPGVRANVIPVSKLIEIWNDPRFGGTKAMFLFETPQDVVRALEGGVEFEAVNFGSMAHSAGKVLLNDTLSVNKDDANAIKYLHEHGLKLTAQKVPSDKPQNVWDLVVKAGLDK</sequence>
<dbReference type="Pfam" id="PF03830">
    <property type="entry name" value="PTSIIB_sorb"/>
    <property type="match status" value="1"/>
</dbReference>
<evidence type="ECO:0000256" key="14">
    <source>
        <dbReference type="ARBA" id="ARBA00022777"/>
    </source>
</evidence>
<reference evidence="21 22" key="1">
    <citation type="submission" date="2016-10" db="EMBL/GenBank/DDBJ databases">
        <authorList>
            <person name="Varghese N."/>
            <person name="Submissions S."/>
        </authorList>
    </citation>
    <scope>NUCLEOTIDE SEQUENCE [LARGE SCALE GENOMIC DNA]</scope>
    <source>
        <strain evidence="21 22">DSM 20586</strain>
    </source>
</reference>
<evidence type="ECO:0000256" key="8">
    <source>
        <dbReference type="ARBA" id="ARBA00022475"/>
    </source>
</evidence>
<dbReference type="PROSITE" id="PS51101">
    <property type="entry name" value="PTS_EIIB_TYPE_4"/>
    <property type="match status" value="1"/>
</dbReference>
<feature type="domain" description="PTS EIIA type-4" evidence="19">
    <location>
        <begin position="1"/>
        <end position="126"/>
    </location>
</feature>
<evidence type="ECO:0000259" key="19">
    <source>
        <dbReference type="PROSITE" id="PS51096"/>
    </source>
</evidence>
<keyword evidence="10" id="KW-0597">Phosphoprotein</keyword>
<dbReference type="GO" id="GO:0009401">
    <property type="term" value="P:phosphoenolpyruvate-dependent sugar phosphotransferase system"/>
    <property type="evidence" value="ECO:0007669"/>
    <property type="project" value="UniProtKB-KW"/>
</dbReference>
<dbReference type="GO" id="GO:0016301">
    <property type="term" value="F:kinase activity"/>
    <property type="evidence" value="ECO:0007669"/>
    <property type="project" value="UniProtKB-KW"/>
</dbReference>
<keyword evidence="9" id="KW-0963">Cytoplasm</keyword>
<dbReference type="InterPro" id="IPR004720">
    <property type="entry name" value="PTS_IIB_sorbose-sp"/>
</dbReference>
<evidence type="ECO:0000313" key="22">
    <source>
        <dbReference type="Proteomes" id="UP000183687"/>
    </source>
</evidence>
<evidence type="ECO:0000256" key="5">
    <source>
        <dbReference type="ARBA" id="ARBA00011929"/>
    </source>
</evidence>
<evidence type="ECO:0000313" key="21">
    <source>
        <dbReference type="EMBL" id="SEB76452.1"/>
    </source>
</evidence>
<keyword evidence="12" id="KW-0808">Transferase</keyword>
<comment type="subunit">
    <text evidence="4">Homodimer.</text>
</comment>
<evidence type="ECO:0000256" key="12">
    <source>
        <dbReference type="ARBA" id="ARBA00022679"/>
    </source>
</evidence>
<proteinExistence type="predicted"/>
<comment type="subcellular location">
    <subcellularLocation>
        <location evidence="2">Cell membrane</location>
    </subcellularLocation>
    <subcellularLocation>
        <location evidence="3">Cytoplasm</location>
    </subcellularLocation>
</comment>
<evidence type="ECO:0000256" key="9">
    <source>
        <dbReference type="ARBA" id="ARBA00022490"/>
    </source>
</evidence>
<dbReference type="InterPro" id="IPR036667">
    <property type="entry name" value="PTS_IIB_sorbose-sp_sf"/>
</dbReference>
<comment type="catalytic activity">
    <reaction evidence="1">
        <text>D-mannose(out) + N(pros)-phospho-L-histidyl-[protein] = D-mannose 6-phosphate(in) + L-histidyl-[protein]</text>
        <dbReference type="Rhea" id="RHEA:49232"/>
        <dbReference type="Rhea" id="RHEA-COMP:9745"/>
        <dbReference type="Rhea" id="RHEA-COMP:9746"/>
        <dbReference type="ChEBI" id="CHEBI:4208"/>
        <dbReference type="ChEBI" id="CHEBI:29979"/>
        <dbReference type="ChEBI" id="CHEBI:58735"/>
        <dbReference type="ChEBI" id="CHEBI:64837"/>
        <dbReference type="EC" id="2.7.1.191"/>
    </reaction>
</comment>
<dbReference type="GO" id="GO:0005886">
    <property type="term" value="C:plasma membrane"/>
    <property type="evidence" value="ECO:0007669"/>
    <property type="project" value="UniProtKB-SubCell"/>
</dbReference>
<dbReference type="PROSITE" id="PS51096">
    <property type="entry name" value="PTS_EIIA_TYPE_4"/>
    <property type="match status" value="1"/>
</dbReference>
<gene>
    <name evidence="21" type="ORF">SAMN04489746_1022</name>
</gene>
<keyword evidence="11" id="KW-0762">Sugar transport</keyword>
<dbReference type="GO" id="GO:0005737">
    <property type="term" value="C:cytoplasm"/>
    <property type="evidence" value="ECO:0007669"/>
    <property type="project" value="UniProtKB-SubCell"/>
</dbReference>
<dbReference type="InterPro" id="IPR033887">
    <property type="entry name" value="PTS_IIA_man"/>
</dbReference>
<keyword evidence="8" id="KW-1003">Cell membrane</keyword>
<evidence type="ECO:0000256" key="4">
    <source>
        <dbReference type="ARBA" id="ARBA00011738"/>
    </source>
</evidence>
<dbReference type="CDD" id="cd00006">
    <property type="entry name" value="PTS_IIA_man"/>
    <property type="match status" value="1"/>
</dbReference>
<organism evidence="21 22">
    <name type="scientific">Atopobium minutum</name>
    <dbReference type="NCBI Taxonomy" id="1381"/>
    <lineage>
        <taxon>Bacteria</taxon>
        <taxon>Bacillati</taxon>
        <taxon>Actinomycetota</taxon>
        <taxon>Coriobacteriia</taxon>
        <taxon>Coriobacteriales</taxon>
        <taxon>Atopobiaceae</taxon>
        <taxon>Atopobium</taxon>
    </lineage>
</organism>
<dbReference type="SUPFAM" id="SSF53062">
    <property type="entry name" value="PTS system fructose IIA component-like"/>
    <property type="match status" value="1"/>
</dbReference>
<evidence type="ECO:0000256" key="2">
    <source>
        <dbReference type="ARBA" id="ARBA00004236"/>
    </source>
</evidence>
<dbReference type="SUPFAM" id="SSF52728">
    <property type="entry name" value="PTS IIb component"/>
    <property type="match status" value="1"/>
</dbReference>
<dbReference type="PANTHER" id="PTHR33799">
    <property type="entry name" value="PTS PERMEASE-RELATED-RELATED"/>
    <property type="match status" value="1"/>
</dbReference>
<evidence type="ECO:0000256" key="18">
    <source>
        <dbReference type="ARBA" id="ARBA00032197"/>
    </source>
</evidence>
<keyword evidence="7" id="KW-0813">Transport</keyword>
<evidence type="ECO:0000256" key="11">
    <source>
        <dbReference type="ARBA" id="ARBA00022597"/>
    </source>
</evidence>
<dbReference type="InterPro" id="IPR004701">
    <property type="entry name" value="PTS_EIIA_man-typ"/>
</dbReference>
<evidence type="ECO:0000256" key="16">
    <source>
        <dbReference type="ARBA" id="ARBA00023757"/>
    </source>
</evidence>
<comment type="caution">
    <text evidence="21">The sequence shown here is derived from an EMBL/GenBank/DDBJ whole genome shotgun (WGS) entry which is preliminary data.</text>
</comment>
<dbReference type="EC" id="2.7.1.191" evidence="5"/>
<dbReference type="GO" id="GO:0008982">
    <property type="term" value="F:protein-N(PI)-phosphohistidine-sugar phosphotransferase activity"/>
    <property type="evidence" value="ECO:0007669"/>
    <property type="project" value="InterPro"/>
</dbReference>
<keyword evidence="13" id="KW-0598">Phosphotransferase system</keyword>
<dbReference type="PANTHER" id="PTHR33799:SF1">
    <property type="entry name" value="PTS SYSTEM MANNOSE-SPECIFIC EIIAB COMPONENT-RELATED"/>
    <property type="match status" value="1"/>
</dbReference>
<keyword evidence="15" id="KW-0472">Membrane</keyword>
<dbReference type="InterPro" id="IPR036662">
    <property type="entry name" value="PTS_EIIA_man-typ_sf"/>
</dbReference>
<protein>
    <recommendedName>
        <fullName evidence="6">PTS system mannose-specific EIIAB component</fullName>
        <ecNumber evidence="5">2.7.1.191</ecNumber>
    </recommendedName>
    <alternativeName>
        <fullName evidence="18">EIIAB-Man</fullName>
    </alternativeName>
    <alternativeName>
        <fullName evidence="17">EIII-Man</fullName>
    </alternativeName>
</protein>
<dbReference type="InterPro" id="IPR051471">
    <property type="entry name" value="Bacterial_PTS_sugar_comp"/>
</dbReference>
<evidence type="ECO:0000259" key="20">
    <source>
        <dbReference type="PROSITE" id="PS51101"/>
    </source>
</evidence>
<dbReference type="AlphaFoldDB" id="A0AB38A6Z2"/>
<dbReference type="CDD" id="cd00001">
    <property type="entry name" value="PTS_IIB_man"/>
    <property type="match status" value="1"/>
</dbReference>
<evidence type="ECO:0000256" key="7">
    <source>
        <dbReference type="ARBA" id="ARBA00022448"/>
    </source>
</evidence>